<proteinExistence type="predicted"/>
<dbReference type="SUPFAM" id="SSF54637">
    <property type="entry name" value="Thioesterase/thiol ester dehydrase-isomerase"/>
    <property type="match status" value="1"/>
</dbReference>
<evidence type="ECO:0000256" key="1">
    <source>
        <dbReference type="SAM" id="MobiDB-lite"/>
    </source>
</evidence>
<dbReference type="InterPro" id="IPR029069">
    <property type="entry name" value="HotDog_dom_sf"/>
</dbReference>
<organism evidence="4 5">
    <name type="scientific">Nocardioides aromaticivorans</name>
    <dbReference type="NCBI Taxonomy" id="200618"/>
    <lineage>
        <taxon>Bacteria</taxon>
        <taxon>Bacillati</taxon>
        <taxon>Actinomycetota</taxon>
        <taxon>Actinomycetes</taxon>
        <taxon>Propionibacteriales</taxon>
        <taxon>Nocardioidaceae</taxon>
        <taxon>Nocardioides</taxon>
    </lineage>
</organism>
<evidence type="ECO:0000313" key="4">
    <source>
        <dbReference type="EMBL" id="QSR26396.1"/>
    </source>
</evidence>
<dbReference type="InterPro" id="IPR049450">
    <property type="entry name" value="ACOT8-like_C"/>
</dbReference>
<dbReference type="InterPro" id="IPR049449">
    <property type="entry name" value="TesB_ACOT8-like_N"/>
</dbReference>
<dbReference type="Gene3D" id="2.40.160.210">
    <property type="entry name" value="Acyl-CoA thioesterase, double hotdog domain"/>
    <property type="match status" value="1"/>
</dbReference>
<evidence type="ECO:0000259" key="3">
    <source>
        <dbReference type="Pfam" id="PF20789"/>
    </source>
</evidence>
<dbReference type="EMBL" id="CP022295">
    <property type="protein sequence ID" value="QSR26396.1"/>
    <property type="molecule type" value="Genomic_DNA"/>
</dbReference>
<evidence type="ECO:0000259" key="2">
    <source>
        <dbReference type="Pfam" id="PF13622"/>
    </source>
</evidence>
<feature type="region of interest" description="Disordered" evidence="1">
    <location>
        <begin position="137"/>
        <end position="157"/>
    </location>
</feature>
<feature type="domain" description="Acyl-CoA thioesterase-like N-terminal HotDog" evidence="2">
    <location>
        <begin position="54"/>
        <end position="136"/>
    </location>
</feature>
<accession>A0ABX7PKE0</accession>
<dbReference type="Pfam" id="PF13622">
    <property type="entry name" value="4HBT_3"/>
    <property type="match status" value="1"/>
</dbReference>
<feature type="compositionally biased region" description="Low complexity" evidence="1">
    <location>
        <begin position="12"/>
        <end position="25"/>
    </location>
</feature>
<protein>
    <recommendedName>
        <fullName evidence="6">Thioesterase family protein</fullName>
    </recommendedName>
</protein>
<dbReference type="Pfam" id="PF20789">
    <property type="entry name" value="4HBT_3C"/>
    <property type="match status" value="1"/>
</dbReference>
<feature type="region of interest" description="Disordered" evidence="1">
    <location>
        <begin position="1"/>
        <end position="25"/>
    </location>
</feature>
<dbReference type="RefSeq" id="WP_207010763.1">
    <property type="nucleotide sequence ID" value="NZ_CP022295.1"/>
</dbReference>
<reference evidence="4 5" key="1">
    <citation type="submission" date="2017-06" db="EMBL/GenBank/DDBJ databases">
        <title>Complete Genome Sequence of the Soil Carbazole-Degrading Bacterium Nocardioides aromaticivorans IC177.</title>
        <authorList>
            <person name="Vejarano F."/>
            <person name="Suzuki-Minakuchi C."/>
            <person name="Ohtsubo Y."/>
            <person name="Tsuda M."/>
            <person name="Okada K."/>
            <person name="Nojiri H."/>
        </authorList>
    </citation>
    <scope>NUCLEOTIDE SEQUENCE [LARGE SCALE GENOMIC DNA]</scope>
    <source>
        <strain evidence="4 5">IC177</strain>
    </source>
</reference>
<feature type="domain" description="Acyl-CoA thioesterase-like C-terminal" evidence="3">
    <location>
        <begin position="177"/>
        <end position="281"/>
    </location>
</feature>
<evidence type="ECO:0008006" key="6">
    <source>
        <dbReference type="Google" id="ProtNLM"/>
    </source>
</evidence>
<keyword evidence="5" id="KW-1185">Reference proteome</keyword>
<dbReference type="Proteomes" id="UP000662818">
    <property type="component" value="Chromosome"/>
</dbReference>
<evidence type="ECO:0000313" key="5">
    <source>
        <dbReference type="Proteomes" id="UP000662818"/>
    </source>
</evidence>
<dbReference type="InterPro" id="IPR042171">
    <property type="entry name" value="Acyl-CoA_hotdog"/>
</dbReference>
<gene>
    <name evidence="4" type="ORF">CFH99_12245</name>
</gene>
<name>A0ABX7PKE0_9ACTN</name>
<sequence>MNENTFYEPGTSASPPQAGQQAAGDGSRRAAVQFAWFRDEGDALVPLPLAQSLWRSDQMHGVAVSGLLARALEKAVDDAGRSELVPARYHVDLFRPARMIPTTARATVVREGPRLLLVDAVVEQEGEVVARASGTFLQPSSSPDRAVWTSPEERPSPPPLELAPLDVEHHVPIFASDAPWSDNFGDHQNGGRHQTWHIAVPIVEGEECTPFQAVASVADATSMVTNWGAGGVEYINTDIDLALSRRPTGISIGLRATDHVAHAGIAAGTAEVFDREGSLGTATVTSLANTRRTVDLSGGVSLEGSA</sequence>